<name>A0A1U9R156_STRNV</name>
<reference evidence="8 9" key="1">
    <citation type="submission" date="2016-11" db="EMBL/GenBank/DDBJ databases">
        <title>Complete genome sequence of Streptomyces niveus SCSIO 3406.</title>
        <authorList>
            <person name="Zhu Q."/>
            <person name="Cheng W."/>
            <person name="Song Y."/>
            <person name="Li Q."/>
            <person name="Ju J."/>
        </authorList>
    </citation>
    <scope>NUCLEOTIDE SEQUENCE [LARGE SCALE GENOMIC DNA]</scope>
    <source>
        <strain evidence="8 9">SCSIO 3406</strain>
    </source>
</reference>
<dbReference type="EMBL" id="CP018047">
    <property type="protein sequence ID" value="AQU70234.1"/>
    <property type="molecule type" value="Genomic_DNA"/>
</dbReference>
<feature type="region of interest" description="Disordered" evidence="6">
    <location>
        <begin position="204"/>
        <end position="240"/>
    </location>
</feature>
<dbReference type="InterPro" id="IPR029479">
    <property type="entry name" value="Nitroreductase"/>
</dbReference>
<feature type="domain" description="Nitroreductase" evidence="7">
    <location>
        <begin position="12"/>
        <end position="200"/>
    </location>
</feature>
<protein>
    <submittedName>
        <fullName evidence="8">Nitroreductase</fullName>
    </submittedName>
</protein>
<keyword evidence="3" id="KW-0285">Flavoprotein</keyword>
<keyword evidence="5" id="KW-0560">Oxidoreductase</keyword>
<dbReference type="GO" id="GO:0016491">
    <property type="term" value="F:oxidoreductase activity"/>
    <property type="evidence" value="ECO:0007669"/>
    <property type="project" value="UniProtKB-KW"/>
</dbReference>
<dbReference type="Gene3D" id="3.40.109.10">
    <property type="entry name" value="NADH Oxidase"/>
    <property type="match status" value="1"/>
</dbReference>
<dbReference type="PANTHER" id="PTHR43673">
    <property type="entry name" value="NAD(P)H NITROREDUCTASE YDGI-RELATED"/>
    <property type="match status" value="1"/>
</dbReference>
<dbReference type="CDD" id="cd02136">
    <property type="entry name" value="PnbA_NfnB-like"/>
    <property type="match status" value="1"/>
</dbReference>
<comment type="similarity">
    <text evidence="2">Belongs to the nitroreductase family.</text>
</comment>
<dbReference type="OrthoDB" id="9798230at2"/>
<dbReference type="AlphaFoldDB" id="A0A1U9R156"/>
<evidence type="ECO:0000256" key="5">
    <source>
        <dbReference type="ARBA" id="ARBA00023002"/>
    </source>
</evidence>
<evidence type="ECO:0000256" key="4">
    <source>
        <dbReference type="ARBA" id="ARBA00022643"/>
    </source>
</evidence>
<evidence type="ECO:0000313" key="9">
    <source>
        <dbReference type="Proteomes" id="UP000189677"/>
    </source>
</evidence>
<evidence type="ECO:0000256" key="1">
    <source>
        <dbReference type="ARBA" id="ARBA00001917"/>
    </source>
</evidence>
<evidence type="ECO:0000259" key="7">
    <source>
        <dbReference type="Pfam" id="PF00881"/>
    </source>
</evidence>
<keyword evidence="9" id="KW-1185">Reference proteome</keyword>
<organism evidence="8 9">
    <name type="scientific">Streptomyces niveus</name>
    <name type="common">Streptomyces spheroides</name>
    <dbReference type="NCBI Taxonomy" id="193462"/>
    <lineage>
        <taxon>Bacteria</taxon>
        <taxon>Bacillati</taxon>
        <taxon>Actinomycetota</taxon>
        <taxon>Actinomycetes</taxon>
        <taxon>Kitasatosporales</taxon>
        <taxon>Streptomycetaceae</taxon>
        <taxon>Streptomyces</taxon>
    </lineage>
</organism>
<evidence type="ECO:0000256" key="2">
    <source>
        <dbReference type="ARBA" id="ARBA00007118"/>
    </source>
</evidence>
<dbReference type="KEGG" id="snw:BBN63_32690"/>
<dbReference type="RefSeq" id="WP_078078915.1">
    <property type="nucleotide sequence ID" value="NZ_CP018047.1"/>
</dbReference>
<dbReference type="Proteomes" id="UP000189677">
    <property type="component" value="Chromosome"/>
</dbReference>
<dbReference type="InterPro" id="IPR000415">
    <property type="entry name" value="Nitroreductase-like"/>
</dbReference>
<dbReference type="PANTHER" id="PTHR43673:SF2">
    <property type="entry name" value="NITROREDUCTASE"/>
    <property type="match status" value="1"/>
</dbReference>
<evidence type="ECO:0000256" key="3">
    <source>
        <dbReference type="ARBA" id="ARBA00022630"/>
    </source>
</evidence>
<evidence type="ECO:0000256" key="6">
    <source>
        <dbReference type="SAM" id="MobiDB-lite"/>
    </source>
</evidence>
<gene>
    <name evidence="8" type="ORF">BBN63_32690</name>
</gene>
<dbReference type="Pfam" id="PF00881">
    <property type="entry name" value="Nitroreductase"/>
    <property type="match status" value="1"/>
</dbReference>
<sequence length="240" mass="26354">MSVDTFSFAEAVRSRHSVRAFLPDPLSPAQIRSVLEDARMAPSNCNTQPWQIHIVSGQQRDLLSKNLLRAEAAGEVSGDFTFDQNEYFGPYAMRSSHQAKTRNDALGIARSDREARRVADRRNFEFYGAPHVAMLFAPVFGDGVRVGGDIGMYAQTFLLSLAARGLGGIPQTVLGLYADTVRDVLNVPDDLKLFFGISFGNEDRPSSDNSYRLGKVPPQENVITHDTPGLFDSHPAPDPA</sequence>
<accession>A0A1U9R156</accession>
<comment type="cofactor">
    <cofactor evidence="1">
        <name>FMN</name>
        <dbReference type="ChEBI" id="CHEBI:58210"/>
    </cofactor>
</comment>
<dbReference type="SUPFAM" id="SSF55469">
    <property type="entry name" value="FMN-dependent nitroreductase-like"/>
    <property type="match status" value="1"/>
</dbReference>
<evidence type="ECO:0000313" key="8">
    <source>
        <dbReference type="EMBL" id="AQU70234.1"/>
    </source>
</evidence>
<proteinExistence type="inferred from homology"/>
<keyword evidence="4" id="KW-0288">FMN</keyword>